<protein>
    <submittedName>
        <fullName evidence="4">S9 family peptidase</fullName>
    </submittedName>
</protein>
<dbReference type="InterPro" id="IPR001375">
    <property type="entry name" value="Peptidase_S9_cat"/>
</dbReference>
<keyword evidence="2" id="KW-0732">Signal</keyword>
<dbReference type="SUPFAM" id="SSF53474">
    <property type="entry name" value="alpha/beta-Hydrolases"/>
    <property type="match status" value="1"/>
</dbReference>
<dbReference type="InterPro" id="IPR029058">
    <property type="entry name" value="AB_hydrolase_fold"/>
</dbReference>
<dbReference type="PANTHER" id="PTHR42776">
    <property type="entry name" value="SERINE PEPTIDASE S9 FAMILY MEMBER"/>
    <property type="match status" value="1"/>
</dbReference>
<dbReference type="SUPFAM" id="SSF82171">
    <property type="entry name" value="DPP6 N-terminal domain-like"/>
    <property type="match status" value="1"/>
</dbReference>
<dbReference type="RefSeq" id="WP_142871753.1">
    <property type="nucleotide sequence ID" value="NZ_CP045503.2"/>
</dbReference>
<feature type="domain" description="Peptidase S9 prolyl oligopeptidase catalytic" evidence="3">
    <location>
        <begin position="434"/>
        <end position="644"/>
    </location>
</feature>
<reference evidence="4" key="1">
    <citation type="submission" date="2021-07" db="EMBL/GenBank/DDBJ databases">
        <title>Shewanella sp. YLB-07 whole genome sequence.</title>
        <authorList>
            <person name="Yu L."/>
        </authorList>
    </citation>
    <scope>NUCLEOTIDE SEQUENCE</scope>
    <source>
        <strain evidence="4">YLB-08</strain>
    </source>
</reference>
<dbReference type="EMBL" id="CP045503">
    <property type="protein sequence ID" value="QPG56366.1"/>
    <property type="molecule type" value="Genomic_DNA"/>
</dbReference>
<dbReference type="Pfam" id="PF00326">
    <property type="entry name" value="Peptidase_S9"/>
    <property type="match status" value="1"/>
</dbReference>
<evidence type="ECO:0000313" key="5">
    <source>
        <dbReference type="Proteomes" id="UP000316416"/>
    </source>
</evidence>
<dbReference type="Gene3D" id="3.40.50.1820">
    <property type="entry name" value="alpha/beta hydrolase"/>
    <property type="match status" value="1"/>
</dbReference>
<evidence type="ECO:0000313" key="4">
    <source>
        <dbReference type="EMBL" id="QPG56366.1"/>
    </source>
</evidence>
<accession>A0ABX6V249</accession>
<dbReference type="Proteomes" id="UP000316416">
    <property type="component" value="Chromosome"/>
</dbReference>
<dbReference type="PANTHER" id="PTHR42776:SF27">
    <property type="entry name" value="DIPEPTIDYL PEPTIDASE FAMILY MEMBER 6"/>
    <property type="match status" value="1"/>
</dbReference>
<gene>
    <name evidence="4" type="ORF">FM038_002220</name>
</gene>
<feature type="signal peptide" evidence="2">
    <location>
        <begin position="1"/>
        <end position="23"/>
    </location>
</feature>
<evidence type="ECO:0000256" key="2">
    <source>
        <dbReference type="SAM" id="SignalP"/>
    </source>
</evidence>
<name>A0ABX6V249_9GAMM</name>
<organism evidence="4 5">
    <name type="scientific">Shewanella eurypsychrophilus</name>
    <dbReference type="NCBI Taxonomy" id="2593656"/>
    <lineage>
        <taxon>Bacteria</taxon>
        <taxon>Pseudomonadati</taxon>
        <taxon>Pseudomonadota</taxon>
        <taxon>Gammaproteobacteria</taxon>
        <taxon>Alteromonadales</taxon>
        <taxon>Shewanellaceae</taxon>
        <taxon>Shewanella</taxon>
    </lineage>
</organism>
<keyword evidence="5" id="KW-1185">Reference proteome</keyword>
<proteinExistence type="predicted"/>
<keyword evidence="1" id="KW-0378">Hydrolase</keyword>
<evidence type="ECO:0000256" key="1">
    <source>
        <dbReference type="ARBA" id="ARBA00022801"/>
    </source>
</evidence>
<sequence>MYKLFIALLISCMGLTSSFAKTAADISVESFLKYRDIQSAHLSPTGKYLAVIADTEEEAKVYIFTTANMKPFTAPFEWRSSRFSGQTEIGRLVWVNDERFIASLVINKGQFDTPFHTGEYFASNADGSKKKDISLLKNSLGGHSRPFRIIDTLDKDKKHILIQDSSTGAYPTAYKLNVYSGKRRKVTRSPAHYSRMYSDSEGDIRLTVGVTNDDVQESFYRLEEGGDWHKLDQHSNKSAGMEPIGFTLDGKGIYTWLPASDTGPEGLYEYDLASKHSTLIAEQPFEATALIYGSGKYRATPIGYRQDAGYPSTTFFDNSRGEAQRFASLQGLLPDNDLIIEYSRDGYFAVIHALNDINSGDFYLFDIQTNKIKPLFSSRPWLDKNLMSEVTPIKFTARDGLEIHGYLTLPKGKTKNLPLVLSIHGGPYGVRDYWKFSSRNQFLASRGYGVLQVNYRGSGGYGHSFQYDAYRQMGAEMQDDITDATLWAIAQGYADKDRICIFGASYGGYAALMGVVKEPELYQCAIPYAGVYDIELHKYSDIPKSRYGKNFLNEAWGYNDDKFLIERSPINHLEKLKAALFIVHGGEDVRVPIEQYDALTERLDELNYPYESMVEPKEGHGFAKYENNVKLFKRLEVFLDKHIGPSSRQ</sequence>
<evidence type="ECO:0000259" key="3">
    <source>
        <dbReference type="Pfam" id="PF00326"/>
    </source>
</evidence>
<feature type="chain" id="PRO_5046091091" evidence="2">
    <location>
        <begin position="24"/>
        <end position="649"/>
    </location>
</feature>